<dbReference type="SUPFAM" id="SSF54001">
    <property type="entry name" value="Cysteine proteinases"/>
    <property type="match status" value="1"/>
</dbReference>
<sequence>MRYSILGALLFFVGWAFAGNVTEQQARRVAVAFFQSAPQTRVSESDLRLVRDSESTLTRSGGAAPAYYVFDNAAGSGFVIVSGDDVASPVLGYSFTEEFPEGNLPSNVQGWLDGLREEINAARRDGVEAEEAVTRAWQETRSGDVVVDMQTARWDQGDPYNLLCPQVLGQRTYTGCTATALAIIMRYHQWPERGVGTLPAYNTETFGISIPALELGHTYDWANMPLDYSSSSTTAQEEAVATLMRDCSVLLQSDYGTNATGGTGAYVDEVLKTVEYMGYDKTMRCEMRDSYTSGEWYELMQTELDNRRPVLYTGSNDEGGHAFVLDGYTTDNYYSVNWGWSGYYNGYFLLSALDPEGQGTGGSGSYNIGQVAVIGMQKDQGGEYVENIRFSPSEIDGVVYNGFTIQGTVSQNTPFTFAAGLFTNMGAQSFTGEILFAVADKEGRIVEELETTTLKDLDMYYGVYIREATLTVTVPIEKGYRLRAYFRSEKTPEWTLVRGNDEEGCVWEYILLDEYTIEQSTSFTYNKNDRKIYLTVSNGISVSLTDASGKDYDRVCRREGTSVTINAILLPAGTYTLTLQRGNEQKDLRFTIGAAQ</sequence>
<dbReference type="Proteomes" id="UP000824236">
    <property type="component" value="Unassembled WGS sequence"/>
</dbReference>
<evidence type="ECO:0000256" key="1">
    <source>
        <dbReference type="ARBA" id="ARBA00009693"/>
    </source>
</evidence>
<protein>
    <submittedName>
        <fullName evidence="9">C10 family peptidase</fullName>
    </submittedName>
</protein>
<evidence type="ECO:0000256" key="3">
    <source>
        <dbReference type="ARBA" id="ARBA00022729"/>
    </source>
</evidence>
<feature type="active site" description="Proton acceptor" evidence="6">
    <location>
        <position position="321"/>
    </location>
</feature>
<evidence type="ECO:0000256" key="2">
    <source>
        <dbReference type="ARBA" id="ARBA00022670"/>
    </source>
</evidence>
<keyword evidence="3 7" id="KW-0732">Signal</keyword>
<keyword evidence="2" id="KW-0645">Protease</keyword>
<keyword evidence="4" id="KW-0378">Hydrolase</keyword>
<evidence type="ECO:0000313" key="10">
    <source>
        <dbReference type="Proteomes" id="UP000824236"/>
    </source>
</evidence>
<dbReference type="InterPro" id="IPR025896">
    <property type="entry name" value="Spi_Prtas-inh"/>
</dbReference>
<feature type="signal peptide" evidence="7">
    <location>
        <begin position="1"/>
        <end position="18"/>
    </location>
</feature>
<evidence type="ECO:0000256" key="6">
    <source>
        <dbReference type="PIRSR" id="PIRSR600200-1"/>
    </source>
</evidence>
<evidence type="ECO:0000256" key="5">
    <source>
        <dbReference type="ARBA" id="ARBA00022807"/>
    </source>
</evidence>
<keyword evidence="5" id="KW-0788">Thiol protease</keyword>
<evidence type="ECO:0000256" key="4">
    <source>
        <dbReference type="ARBA" id="ARBA00022801"/>
    </source>
</evidence>
<dbReference type="AlphaFoldDB" id="A0A9E2KGY4"/>
<gene>
    <name evidence="9" type="ORF">H9791_08390</name>
</gene>
<dbReference type="GO" id="GO:0008234">
    <property type="term" value="F:cysteine-type peptidase activity"/>
    <property type="evidence" value="ECO:0007669"/>
    <property type="project" value="UniProtKB-KW"/>
</dbReference>
<proteinExistence type="inferred from homology"/>
<name>A0A9E2KGY4_9BACE</name>
<comment type="caution">
    <text evidence="9">The sequence shown here is derived from an EMBL/GenBank/DDBJ whole genome shotgun (WGS) entry which is preliminary data.</text>
</comment>
<dbReference type="GO" id="GO:0006508">
    <property type="term" value="P:proteolysis"/>
    <property type="evidence" value="ECO:0007669"/>
    <property type="project" value="UniProtKB-KW"/>
</dbReference>
<feature type="chain" id="PRO_5038405888" evidence="7">
    <location>
        <begin position="19"/>
        <end position="596"/>
    </location>
</feature>
<dbReference type="Pfam" id="PF13734">
    <property type="entry name" value="Inhibitor_I69"/>
    <property type="match status" value="1"/>
</dbReference>
<accession>A0A9E2KGY4</accession>
<reference evidence="9" key="2">
    <citation type="submission" date="2021-04" db="EMBL/GenBank/DDBJ databases">
        <authorList>
            <person name="Gilroy R."/>
        </authorList>
    </citation>
    <scope>NUCLEOTIDE SEQUENCE</scope>
    <source>
        <strain evidence="9">B3-3758</strain>
    </source>
</reference>
<dbReference type="Gene3D" id="3.90.70.50">
    <property type="entry name" value="Peptidase C10, streptopain"/>
    <property type="match status" value="1"/>
</dbReference>
<dbReference type="InterPro" id="IPR038765">
    <property type="entry name" value="Papain-like_cys_pep_sf"/>
</dbReference>
<reference evidence="9" key="1">
    <citation type="journal article" date="2021" name="PeerJ">
        <title>Extensive microbial diversity within the chicken gut microbiome revealed by metagenomics and culture.</title>
        <authorList>
            <person name="Gilroy R."/>
            <person name="Ravi A."/>
            <person name="Getino M."/>
            <person name="Pursley I."/>
            <person name="Horton D.L."/>
            <person name="Alikhan N.F."/>
            <person name="Baker D."/>
            <person name="Gharbi K."/>
            <person name="Hall N."/>
            <person name="Watson M."/>
            <person name="Adriaenssens E.M."/>
            <person name="Foster-Nyarko E."/>
            <person name="Jarju S."/>
            <person name="Secka A."/>
            <person name="Antonio M."/>
            <person name="Oren A."/>
            <person name="Chaudhuri R.R."/>
            <person name="La Ragione R."/>
            <person name="Hildebrand F."/>
            <person name="Pallen M.J."/>
        </authorList>
    </citation>
    <scope>NUCLEOTIDE SEQUENCE</scope>
    <source>
        <strain evidence="9">B3-3758</strain>
    </source>
</reference>
<dbReference type="InterPro" id="IPR044934">
    <property type="entry name" value="Streptopain_sf"/>
</dbReference>
<organism evidence="9 10">
    <name type="scientific">Candidatus Bacteroides intestinipullorum</name>
    <dbReference type="NCBI Taxonomy" id="2838471"/>
    <lineage>
        <taxon>Bacteria</taxon>
        <taxon>Pseudomonadati</taxon>
        <taxon>Bacteroidota</taxon>
        <taxon>Bacteroidia</taxon>
        <taxon>Bacteroidales</taxon>
        <taxon>Bacteroidaceae</taxon>
        <taxon>Bacteroides</taxon>
    </lineage>
</organism>
<dbReference type="EMBL" id="JAHLFO010000116">
    <property type="protein sequence ID" value="MBU3814506.1"/>
    <property type="molecule type" value="Genomic_DNA"/>
</dbReference>
<evidence type="ECO:0000256" key="7">
    <source>
        <dbReference type="SAM" id="SignalP"/>
    </source>
</evidence>
<dbReference type="InterPro" id="IPR000200">
    <property type="entry name" value="Peptidase_C10"/>
</dbReference>
<feature type="domain" description="Spi protease inhibitor" evidence="8">
    <location>
        <begin position="19"/>
        <end position="119"/>
    </location>
</feature>
<evidence type="ECO:0000313" key="9">
    <source>
        <dbReference type="EMBL" id="MBU3814506.1"/>
    </source>
</evidence>
<feature type="active site" description="Nucleophile" evidence="6">
    <location>
        <position position="176"/>
    </location>
</feature>
<evidence type="ECO:0000259" key="8">
    <source>
        <dbReference type="Pfam" id="PF13734"/>
    </source>
</evidence>
<comment type="similarity">
    <text evidence="1">Belongs to the peptidase C10 family.</text>
</comment>
<dbReference type="PRINTS" id="PR00797">
    <property type="entry name" value="STREPTOPAIN"/>
</dbReference>
<dbReference type="Pfam" id="PF01640">
    <property type="entry name" value="Peptidase_C10"/>
    <property type="match status" value="1"/>
</dbReference>